<reference evidence="2" key="1">
    <citation type="submission" date="2018-02" db="EMBL/GenBank/DDBJ databases">
        <title>Rhizophora mucronata_Transcriptome.</title>
        <authorList>
            <person name="Meera S.P."/>
            <person name="Sreeshan A."/>
            <person name="Augustine A."/>
        </authorList>
    </citation>
    <scope>NUCLEOTIDE SEQUENCE</scope>
    <source>
        <tissue evidence="2">Leaf</tissue>
    </source>
</reference>
<feature type="transmembrane region" description="Helical" evidence="1">
    <location>
        <begin position="51"/>
        <end position="69"/>
    </location>
</feature>
<sequence>MVNLMFDSRDYSSKIILSALTLFVHFHYGSNHCECFQYTMSLIFLLSFFKPSYAISSSLVVSGYWQWLVR</sequence>
<name>A0A2P2NJD2_RHIMU</name>
<accession>A0A2P2NJD2</accession>
<proteinExistence type="predicted"/>
<keyword evidence="1" id="KW-0812">Transmembrane</keyword>
<keyword evidence="1" id="KW-1133">Transmembrane helix</keyword>
<keyword evidence="1" id="KW-0472">Membrane</keyword>
<dbReference type="AlphaFoldDB" id="A0A2P2NJD2"/>
<evidence type="ECO:0000313" key="2">
    <source>
        <dbReference type="EMBL" id="MBX42567.1"/>
    </source>
</evidence>
<dbReference type="EMBL" id="GGEC01062083">
    <property type="protein sequence ID" value="MBX42567.1"/>
    <property type="molecule type" value="Transcribed_RNA"/>
</dbReference>
<evidence type="ECO:0000256" key="1">
    <source>
        <dbReference type="SAM" id="Phobius"/>
    </source>
</evidence>
<organism evidence="2">
    <name type="scientific">Rhizophora mucronata</name>
    <name type="common">Asiatic mangrove</name>
    <dbReference type="NCBI Taxonomy" id="61149"/>
    <lineage>
        <taxon>Eukaryota</taxon>
        <taxon>Viridiplantae</taxon>
        <taxon>Streptophyta</taxon>
        <taxon>Embryophyta</taxon>
        <taxon>Tracheophyta</taxon>
        <taxon>Spermatophyta</taxon>
        <taxon>Magnoliopsida</taxon>
        <taxon>eudicotyledons</taxon>
        <taxon>Gunneridae</taxon>
        <taxon>Pentapetalae</taxon>
        <taxon>rosids</taxon>
        <taxon>fabids</taxon>
        <taxon>Malpighiales</taxon>
        <taxon>Rhizophoraceae</taxon>
        <taxon>Rhizophora</taxon>
    </lineage>
</organism>
<protein>
    <submittedName>
        <fullName evidence="2">Uncharacterized protein</fullName>
    </submittedName>
</protein>